<keyword evidence="1" id="KW-1133">Transmembrane helix</keyword>
<reference evidence="2" key="1">
    <citation type="journal article" date="2017" name="Nature">
        <title>The sunflower genome provides insights into oil metabolism, flowering and Asterid evolution.</title>
        <authorList>
            <person name="Badouin H."/>
            <person name="Gouzy J."/>
            <person name="Grassa C.J."/>
            <person name="Murat F."/>
            <person name="Staton S.E."/>
            <person name="Cottret L."/>
            <person name="Lelandais-Briere C."/>
            <person name="Owens G.L."/>
            <person name="Carrere S."/>
            <person name="Mayjonade B."/>
            <person name="Legrand L."/>
            <person name="Gill N."/>
            <person name="Kane N.C."/>
            <person name="Bowers J.E."/>
            <person name="Hubner S."/>
            <person name="Bellec A."/>
            <person name="Berard A."/>
            <person name="Berges H."/>
            <person name="Blanchet N."/>
            <person name="Boniface M.C."/>
            <person name="Brunel D."/>
            <person name="Catrice O."/>
            <person name="Chaidir N."/>
            <person name="Claudel C."/>
            <person name="Donnadieu C."/>
            <person name="Faraut T."/>
            <person name="Fievet G."/>
            <person name="Helmstetter N."/>
            <person name="King M."/>
            <person name="Knapp S.J."/>
            <person name="Lai Z."/>
            <person name="Le Paslier M.C."/>
            <person name="Lippi Y."/>
            <person name="Lorenzon L."/>
            <person name="Mandel J.R."/>
            <person name="Marage G."/>
            <person name="Marchand G."/>
            <person name="Marquand E."/>
            <person name="Bret-Mestries E."/>
            <person name="Morien E."/>
            <person name="Nambeesan S."/>
            <person name="Nguyen T."/>
            <person name="Pegot-Espagnet P."/>
            <person name="Pouilly N."/>
            <person name="Raftis F."/>
            <person name="Sallet E."/>
            <person name="Schiex T."/>
            <person name="Thomas J."/>
            <person name="Vandecasteele C."/>
            <person name="Vares D."/>
            <person name="Vear F."/>
            <person name="Vautrin S."/>
            <person name="Crespi M."/>
            <person name="Mangin B."/>
            <person name="Burke J.M."/>
            <person name="Salse J."/>
            <person name="Munos S."/>
            <person name="Vincourt P."/>
            <person name="Rieseberg L.H."/>
            <person name="Langlade N.B."/>
        </authorList>
    </citation>
    <scope>NUCLEOTIDE SEQUENCE</scope>
    <source>
        <tissue evidence="2">Leaves</tissue>
    </source>
</reference>
<dbReference type="Proteomes" id="UP000215914">
    <property type="component" value="Unassembled WGS sequence"/>
</dbReference>
<accession>A0A9K3N5G8</accession>
<keyword evidence="1" id="KW-0472">Membrane</keyword>
<dbReference type="AlphaFoldDB" id="A0A9K3N5G8"/>
<evidence type="ECO:0000313" key="3">
    <source>
        <dbReference type="Proteomes" id="UP000215914"/>
    </source>
</evidence>
<name>A0A9K3N5G8_HELAN</name>
<dbReference type="Gramene" id="mRNA:HanXRQr2_Chr10g0450201">
    <property type="protein sequence ID" value="CDS:HanXRQr2_Chr10g0450201.1"/>
    <property type="gene ID" value="HanXRQr2_Chr10g0450201"/>
</dbReference>
<sequence>MTPTPVSFPAFGAVVKILAARVACRGRKHVNEKATKERIMQLYKLCIFLRFYFNLFVDFYVSQKLLYILLFVNIILIYSDLSGPKSLDISHVWLKSIAQEIPS</sequence>
<evidence type="ECO:0000313" key="2">
    <source>
        <dbReference type="EMBL" id="KAF5787208.1"/>
    </source>
</evidence>
<gene>
    <name evidence="2" type="ORF">HanXRQr2_Chr10g0450201</name>
</gene>
<keyword evidence="1" id="KW-0812">Transmembrane</keyword>
<organism evidence="2 3">
    <name type="scientific">Helianthus annuus</name>
    <name type="common">Common sunflower</name>
    <dbReference type="NCBI Taxonomy" id="4232"/>
    <lineage>
        <taxon>Eukaryota</taxon>
        <taxon>Viridiplantae</taxon>
        <taxon>Streptophyta</taxon>
        <taxon>Embryophyta</taxon>
        <taxon>Tracheophyta</taxon>
        <taxon>Spermatophyta</taxon>
        <taxon>Magnoliopsida</taxon>
        <taxon>eudicotyledons</taxon>
        <taxon>Gunneridae</taxon>
        <taxon>Pentapetalae</taxon>
        <taxon>asterids</taxon>
        <taxon>campanulids</taxon>
        <taxon>Asterales</taxon>
        <taxon>Asteraceae</taxon>
        <taxon>Asteroideae</taxon>
        <taxon>Heliantheae alliance</taxon>
        <taxon>Heliantheae</taxon>
        <taxon>Helianthus</taxon>
    </lineage>
</organism>
<dbReference type="EMBL" id="MNCJ02000325">
    <property type="protein sequence ID" value="KAF5787208.1"/>
    <property type="molecule type" value="Genomic_DNA"/>
</dbReference>
<reference evidence="2" key="2">
    <citation type="submission" date="2020-06" db="EMBL/GenBank/DDBJ databases">
        <title>Helianthus annuus Genome sequencing and assembly Release 2.</title>
        <authorList>
            <person name="Gouzy J."/>
            <person name="Langlade N."/>
            <person name="Munos S."/>
        </authorList>
    </citation>
    <scope>NUCLEOTIDE SEQUENCE</scope>
    <source>
        <tissue evidence="2">Leaves</tissue>
    </source>
</reference>
<keyword evidence="3" id="KW-1185">Reference proteome</keyword>
<comment type="caution">
    <text evidence="2">The sequence shown here is derived from an EMBL/GenBank/DDBJ whole genome shotgun (WGS) entry which is preliminary data.</text>
</comment>
<feature type="transmembrane region" description="Helical" evidence="1">
    <location>
        <begin position="65"/>
        <end position="81"/>
    </location>
</feature>
<protein>
    <submittedName>
        <fullName evidence="2">Uncharacterized protein</fullName>
    </submittedName>
</protein>
<proteinExistence type="predicted"/>
<evidence type="ECO:0000256" key="1">
    <source>
        <dbReference type="SAM" id="Phobius"/>
    </source>
</evidence>